<reference evidence="1 2" key="1">
    <citation type="submission" date="2014-10" db="EMBL/GenBank/DDBJ databases">
        <title>Genome sequence of Ponticoccus sp. strain UMTAT08 isolated from clonal culture of toxic dinoflagellate Alexandrium tamiyavanichii.</title>
        <authorList>
            <person name="Gan H.Y."/>
            <person name="Muhd D.-D."/>
            <person name="Mohd Noor M.E."/>
            <person name="Yeong Y.S."/>
            <person name="Usup G."/>
        </authorList>
    </citation>
    <scope>NUCLEOTIDE SEQUENCE [LARGE SCALE GENOMIC DNA]</scope>
    <source>
        <strain evidence="1 2">UMTAT08</strain>
    </source>
</reference>
<accession>A0A0B3RW27</accession>
<gene>
    <name evidence="1" type="ORF">OA50_03350</name>
</gene>
<comment type="caution">
    <text evidence="1">The sequence shown here is derived from an EMBL/GenBank/DDBJ whole genome shotgun (WGS) entry which is preliminary data.</text>
</comment>
<keyword evidence="2" id="KW-1185">Reference proteome</keyword>
<dbReference type="Pfam" id="PF11695">
    <property type="entry name" value="DUF3291"/>
    <property type="match status" value="1"/>
</dbReference>
<sequence length="157" mass="17864">MTGWHLAEFNIGILRHDWEDPRIAEFRDNLDRVFAVAERSPGYVWHMAEAEMDAAQTDPGGPLGGNPRTASTLSVWRDLPSLEHFVWQTVHRRFYDRRAEWFDAAGQGLRLVMWWVPEGHRPGIAEAADKLQQLARTGESDAAFGWTHARARWGASG</sequence>
<evidence type="ECO:0000313" key="1">
    <source>
        <dbReference type="EMBL" id="KHQ52332.1"/>
    </source>
</evidence>
<protein>
    <submittedName>
        <fullName evidence="1">Uncharacterized protein</fullName>
    </submittedName>
</protein>
<evidence type="ECO:0000313" key="2">
    <source>
        <dbReference type="Proteomes" id="UP000030960"/>
    </source>
</evidence>
<name>A0A0B3RW27_9RHOB</name>
<proteinExistence type="predicted"/>
<dbReference type="InterPro" id="IPR021708">
    <property type="entry name" value="DUF3291"/>
</dbReference>
<dbReference type="STRING" id="561184.SAMN05216376_102317"/>
<dbReference type="SUPFAM" id="SSF54909">
    <property type="entry name" value="Dimeric alpha+beta barrel"/>
    <property type="match status" value="1"/>
</dbReference>
<organism evidence="1 2">
    <name type="scientific">Mameliella alba</name>
    <dbReference type="NCBI Taxonomy" id="561184"/>
    <lineage>
        <taxon>Bacteria</taxon>
        <taxon>Pseudomonadati</taxon>
        <taxon>Pseudomonadota</taxon>
        <taxon>Alphaproteobacteria</taxon>
        <taxon>Rhodobacterales</taxon>
        <taxon>Roseobacteraceae</taxon>
        <taxon>Mameliella</taxon>
    </lineage>
</organism>
<dbReference type="RefSeq" id="WP_223306228.1">
    <property type="nucleotide sequence ID" value="NZ_JAHVJH010000006.1"/>
</dbReference>
<dbReference type="AlphaFoldDB" id="A0A0B3RW27"/>
<dbReference type="Proteomes" id="UP000030960">
    <property type="component" value="Unassembled WGS sequence"/>
</dbReference>
<dbReference type="InterPro" id="IPR011008">
    <property type="entry name" value="Dimeric_a/b-barrel"/>
</dbReference>
<dbReference type="EMBL" id="JSUQ01000012">
    <property type="protein sequence ID" value="KHQ52332.1"/>
    <property type="molecule type" value="Genomic_DNA"/>
</dbReference>